<organism evidence="1 2">
    <name type="scientific">Rhynchosporium agropyri</name>
    <dbReference type="NCBI Taxonomy" id="914238"/>
    <lineage>
        <taxon>Eukaryota</taxon>
        <taxon>Fungi</taxon>
        <taxon>Dikarya</taxon>
        <taxon>Ascomycota</taxon>
        <taxon>Pezizomycotina</taxon>
        <taxon>Leotiomycetes</taxon>
        <taxon>Helotiales</taxon>
        <taxon>Ploettnerulaceae</taxon>
        <taxon>Rhynchosporium</taxon>
    </lineage>
</organism>
<dbReference type="Proteomes" id="UP000178912">
    <property type="component" value="Unassembled WGS sequence"/>
</dbReference>
<evidence type="ECO:0000313" key="2">
    <source>
        <dbReference type="Proteomes" id="UP000178912"/>
    </source>
</evidence>
<accession>A0A1E1K9B4</accession>
<dbReference type="EMBL" id="FJUX01000019">
    <property type="protein sequence ID" value="CZS94685.1"/>
    <property type="molecule type" value="Genomic_DNA"/>
</dbReference>
<reference evidence="2" key="1">
    <citation type="submission" date="2016-03" db="EMBL/GenBank/DDBJ databases">
        <authorList>
            <person name="Guldener U."/>
        </authorList>
    </citation>
    <scope>NUCLEOTIDE SEQUENCE [LARGE SCALE GENOMIC DNA]</scope>
    <source>
        <strain evidence="2">04CH-RAC-A.6.1</strain>
    </source>
</reference>
<gene>
    <name evidence="1" type="ORF">RAG0_04600</name>
</gene>
<sequence length="217" mass="25257">MSTPESTQKQGQIVSETKPFEIQGLLADPYSTVPEVVKEGKTIAIYDLVWRSGDGLLGSTNVRGYAHKSIRINRLETEDENYRYRQYKAYFIYDVQSAHGKDTLVNEYNCIGSEDEYTFSDFTFLKQGEHSEMEKPRFFFPKIPVQDSDGTPFMGLSMVYRNAPELQTIVAGWAKLRSSRRWTSEPAQLDDKEYERLSDLEGYPKRVLRWEVFDPWF</sequence>
<evidence type="ECO:0000313" key="1">
    <source>
        <dbReference type="EMBL" id="CZS94685.1"/>
    </source>
</evidence>
<dbReference type="AlphaFoldDB" id="A0A1E1K9B4"/>
<name>A0A1E1K9B4_9HELO</name>
<protein>
    <submittedName>
        <fullName evidence="1">Uncharacterized protein</fullName>
    </submittedName>
</protein>
<dbReference type="OrthoDB" id="3500882at2759"/>
<proteinExistence type="predicted"/>
<keyword evidence="2" id="KW-1185">Reference proteome</keyword>